<feature type="non-terminal residue" evidence="1">
    <location>
        <position position="80"/>
    </location>
</feature>
<dbReference type="AlphaFoldDB" id="A0A087UB71"/>
<evidence type="ECO:0000313" key="1">
    <source>
        <dbReference type="EMBL" id="KFM74610.1"/>
    </source>
</evidence>
<dbReference type="EMBL" id="KK119069">
    <property type="protein sequence ID" value="KFM74610.1"/>
    <property type="molecule type" value="Genomic_DNA"/>
</dbReference>
<accession>A0A087UB71</accession>
<name>A0A087UB71_STEMI</name>
<dbReference type="OrthoDB" id="6508749at2759"/>
<evidence type="ECO:0000313" key="2">
    <source>
        <dbReference type="Proteomes" id="UP000054359"/>
    </source>
</evidence>
<gene>
    <name evidence="1" type="ORF">X975_15200</name>
</gene>
<sequence length="80" mass="9858">MFLAETLTEMPLKHDSLPSAFEYYLFRNYEFYSYVKRLYKFLCTLPRTNCTSEISFSTLRRLKTYLRSIVRKNYYEVHEM</sequence>
<organism evidence="1 2">
    <name type="scientific">Stegodyphus mimosarum</name>
    <name type="common">African social velvet spider</name>
    <dbReference type="NCBI Taxonomy" id="407821"/>
    <lineage>
        <taxon>Eukaryota</taxon>
        <taxon>Metazoa</taxon>
        <taxon>Ecdysozoa</taxon>
        <taxon>Arthropoda</taxon>
        <taxon>Chelicerata</taxon>
        <taxon>Arachnida</taxon>
        <taxon>Araneae</taxon>
        <taxon>Araneomorphae</taxon>
        <taxon>Entelegynae</taxon>
        <taxon>Eresoidea</taxon>
        <taxon>Eresidae</taxon>
        <taxon>Stegodyphus</taxon>
    </lineage>
</organism>
<keyword evidence="2" id="KW-1185">Reference proteome</keyword>
<dbReference type="Proteomes" id="UP000054359">
    <property type="component" value="Unassembled WGS sequence"/>
</dbReference>
<reference evidence="1 2" key="1">
    <citation type="submission" date="2013-11" db="EMBL/GenBank/DDBJ databases">
        <title>Genome sequencing of Stegodyphus mimosarum.</title>
        <authorList>
            <person name="Bechsgaard J."/>
        </authorList>
    </citation>
    <scope>NUCLEOTIDE SEQUENCE [LARGE SCALE GENOMIC DNA]</scope>
</reference>
<proteinExistence type="predicted"/>
<protein>
    <submittedName>
        <fullName evidence="1">Uncharacterized protein</fullName>
    </submittedName>
</protein>